<evidence type="ECO:0000313" key="3">
    <source>
        <dbReference type="Proteomes" id="UP001488838"/>
    </source>
</evidence>
<accession>A0AAW0HT92</accession>
<evidence type="ECO:0000256" key="1">
    <source>
        <dbReference type="SAM" id="MobiDB-lite"/>
    </source>
</evidence>
<evidence type="ECO:0000313" key="2">
    <source>
        <dbReference type="EMBL" id="KAK7805391.1"/>
    </source>
</evidence>
<protein>
    <submittedName>
        <fullName evidence="2">Uncharacterized protein</fullName>
    </submittedName>
</protein>
<organism evidence="2 3">
    <name type="scientific">Myodes glareolus</name>
    <name type="common">Bank vole</name>
    <name type="synonym">Clethrionomys glareolus</name>
    <dbReference type="NCBI Taxonomy" id="447135"/>
    <lineage>
        <taxon>Eukaryota</taxon>
        <taxon>Metazoa</taxon>
        <taxon>Chordata</taxon>
        <taxon>Craniata</taxon>
        <taxon>Vertebrata</taxon>
        <taxon>Euteleostomi</taxon>
        <taxon>Mammalia</taxon>
        <taxon>Eutheria</taxon>
        <taxon>Euarchontoglires</taxon>
        <taxon>Glires</taxon>
        <taxon>Rodentia</taxon>
        <taxon>Myomorpha</taxon>
        <taxon>Muroidea</taxon>
        <taxon>Cricetidae</taxon>
        <taxon>Arvicolinae</taxon>
        <taxon>Myodes</taxon>
    </lineage>
</organism>
<feature type="compositionally biased region" description="Low complexity" evidence="1">
    <location>
        <begin position="52"/>
        <end position="68"/>
    </location>
</feature>
<proteinExistence type="predicted"/>
<name>A0AAW0HT92_MYOGA</name>
<feature type="region of interest" description="Disordered" evidence="1">
    <location>
        <begin position="1"/>
        <end position="26"/>
    </location>
</feature>
<dbReference type="AlphaFoldDB" id="A0AAW0HT92"/>
<sequence length="122" mass="12261">RTGGLGGPQRDASVPAPTGRSGSRVGAAGADWLAGARAGWWRRGGAGHPAAGLGLHRWSPRPARAPAATRPPPAATMSTGLRYKSKLATPEDKQVPAPRRSAGGETRPAVTHCGTDAGGAQA</sequence>
<dbReference type="EMBL" id="JBBHLL010000341">
    <property type="protein sequence ID" value="KAK7805391.1"/>
    <property type="molecule type" value="Genomic_DNA"/>
</dbReference>
<reference evidence="2 3" key="1">
    <citation type="journal article" date="2023" name="bioRxiv">
        <title>Conserved and derived expression patterns and positive selection on dental genes reveal complex evolutionary context of ever-growing rodent molars.</title>
        <authorList>
            <person name="Calamari Z.T."/>
            <person name="Song A."/>
            <person name="Cohen E."/>
            <person name="Akter M."/>
            <person name="Roy R.D."/>
            <person name="Hallikas O."/>
            <person name="Christensen M.M."/>
            <person name="Li P."/>
            <person name="Marangoni P."/>
            <person name="Jernvall J."/>
            <person name="Klein O.D."/>
        </authorList>
    </citation>
    <scope>NUCLEOTIDE SEQUENCE [LARGE SCALE GENOMIC DNA]</scope>
    <source>
        <strain evidence="2">V071</strain>
    </source>
</reference>
<comment type="caution">
    <text evidence="2">The sequence shown here is derived from an EMBL/GenBank/DDBJ whole genome shotgun (WGS) entry which is preliminary data.</text>
</comment>
<gene>
    <name evidence="2" type="ORF">U0070_023802</name>
</gene>
<keyword evidence="3" id="KW-1185">Reference proteome</keyword>
<dbReference type="Proteomes" id="UP001488838">
    <property type="component" value="Unassembled WGS sequence"/>
</dbReference>
<feature type="non-terminal residue" evidence="2">
    <location>
        <position position="1"/>
    </location>
</feature>
<feature type="region of interest" description="Disordered" evidence="1">
    <location>
        <begin position="52"/>
        <end position="122"/>
    </location>
</feature>